<sequence length="314" mass="33559">MDNKIYDVVILGGGPAGLAAGLYAGRSRLSVLILEKGIDGGQIAVTHDIENYPGQSKVDGMTGQELVAPMTEQCKKFGCERVSDTITACDFSGPVKKFVGSKGEYLGKTVIVCTGAMTRSIGCKNEAKYVGKGISYCAVCDANFFEDFEIYVVGGNGIAAEESLYLAGYARKVTMIHKGPALTVSPMLKERLDAEPKIHVLCNEEVEDVGGDELLSEIVLKNTKTGEETVLHADEEDGFFGLFGFTGKKTTGMFDGVLDMEGGYIKTDECMRTNIPGVFAAGDVRVTPLRQVVTACADGAIAAMQCYKYISAQK</sequence>
<dbReference type="PRINTS" id="PR00368">
    <property type="entry name" value="FADPNR"/>
</dbReference>
<dbReference type="PRINTS" id="PR00469">
    <property type="entry name" value="PNDRDTASEII"/>
</dbReference>
<evidence type="ECO:0000259" key="3">
    <source>
        <dbReference type="Pfam" id="PF07992"/>
    </source>
</evidence>
<evidence type="ECO:0000256" key="2">
    <source>
        <dbReference type="ARBA" id="ARBA00023002"/>
    </source>
</evidence>
<keyword evidence="5" id="KW-1185">Reference proteome</keyword>
<dbReference type="InterPro" id="IPR023753">
    <property type="entry name" value="FAD/NAD-binding_dom"/>
</dbReference>
<protein>
    <submittedName>
        <fullName evidence="4">Thioredoxin reductase</fullName>
    </submittedName>
</protein>
<dbReference type="AlphaFoldDB" id="A0A810Q6I1"/>
<dbReference type="PANTHER" id="PTHR48105">
    <property type="entry name" value="THIOREDOXIN REDUCTASE 1-RELATED-RELATED"/>
    <property type="match status" value="1"/>
</dbReference>
<evidence type="ECO:0000256" key="1">
    <source>
        <dbReference type="ARBA" id="ARBA00022630"/>
    </source>
</evidence>
<reference evidence="4" key="1">
    <citation type="submission" date="2020-09" db="EMBL/GenBank/DDBJ databases">
        <title>New species isolated from human feces.</title>
        <authorList>
            <person name="Kitahara M."/>
            <person name="Shigeno Y."/>
            <person name="Shime M."/>
            <person name="Matsumoto Y."/>
            <person name="Nakamura S."/>
            <person name="Motooka D."/>
            <person name="Fukuoka S."/>
            <person name="Nishikawa H."/>
            <person name="Benno Y."/>
        </authorList>
    </citation>
    <scope>NUCLEOTIDE SEQUENCE</scope>
    <source>
        <strain evidence="4">MM50</strain>
    </source>
</reference>
<keyword evidence="1" id="KW-0285">Flavoprotein</keyword>
<evidence type="ECO:0000313" key="4">
    <source>
        <dbReference type="EMBL" id="BCK80253.1"/>
    </source>
</evidence>
<evidence type="ECO:0000313" key="5">
    <source>
        <dbReference type="Proteomes" id="UP000681035"/>
    </source>
</evidence>
<dbReference type="KEGG" id="vcop:MM50RIKEN_00160"/>
<dbReference type="SUPFAM" id="SSF51905">
    <property type="entry name" value="FAD/NAD(P)-binding domain"/>
    <property type="match status" value="1"/>
</dbReference>
<proteinExistence type="predicted"/>
<dbReference type="GO" id="GO:0016491">
    <property type="term" value="F:oxidoreductase activity"/>
    <property type="evidence" value="ECO:0007669"/>
    <property type="project" value="UniProtKB-KW"/>
</dbReference>
<dbReference type="Gene3D" id="3.50.50.60">
    <property type="entry name" value="FAD/NAD(P)-binding domain"/>
    <property type="match status" value="2"/>
</dbReference>
<feature type="domain" description="FAD/NAD(P)-binding" evidence="3">
    <location>
        <begin position="6"/>
        <end position="299"/>
    </location>
</feature>
<gene>
    <name evidence="4" type="primary">trxB3</name>
    <name evidence="4" type="ORF">MM50RIKEN_00160</name>
</gene>
<dbReference type="Pfam" id="PF07992">
    <property type="entry name" value="Pyr_redox_2"/>
    <property type="match status" value="1"/>
</dbReference>
<accession>A0A810Q6I1</accession>
<dbReference type="EMBL" id="AP023418">
    <property type="protein sequence ID" value="BCK80253.1"/>
    <property type="molecule type" value="Genomic_DNA"/>
</dbReference>
<dbReference type="RefSeq" id="WP_213541240.1">
    <property type="nucleotide sequence ID" value="NZ_AP023418.1"/>
</dbReference>
<dbReference type="InterPro" id="IPR036188">
    <property type="entry name" value="FAD/NAD-bd_sf"/>
</dbReference>
<dbReference type="InterPro" id="IPR050097">
    <property type="entry name" value="Ferredoxin-NADP_redctase_2"/>
</dbReference>
<dbReference type="Proteomes" id="UP000681035">
    <property type="component" value="Chromosome"/>
</dbReference>
<name>A0A810Q6I1_9FIRM</name>
<organism evidence="4 5">
    <name type="scientific">Vescimonas coprocola</name>
    <dbReference type="NCBI Taxonomy" id="2714355"/>
    <lineage>
        <taxon>Bacteria</taxon>
        <taxon>Bacillati</taxon>
        <taxon>Bacillota</taxon>
        <taxon>Clostridia</taxon>
        <taxon>Eubacteriales</taxon>
        <taxon>Oscillospiraceae</taxon>
        <taxon>Vescimonas</taxon>
    </lineage>
</organism>
<keyword evidence="2" id="KW-0560">Oxidoreductase</keyword>